<dbReference type="AlphaFoldDB" id="N4W5R7"/>
<gene>
    <name evidence="1" type="ORF">J416_15577</name>
</gene>
<name>N4W5R7_9BACI</name>
<dbReference type="Proteomes" id="UP000012283">
    <property type="component" value="Unassembled WGS sequence"/>
</dbReference>
<dbReference type="InterPro" id="IPR019241">
    <property type="entry name" value="DUF2197"/>
</dbReference>
<protein>
    <recommendedName>
        <fullName evidence="3">DUF2197 domain-containing protein</fullName>
    </recommendedName>
</protein>
<dbReference type="STRING" id="1308866.J416_15577"/>
<dbReference type="PATRIC" id="fig|1308866.3.peg.3134"/>
<comment type="caution">
    <text evidence="1">The sequence shown here is derived from an EMBL/GenBank/DDBJ whole genome shotgun (WGS) entry which is preliminary data.</text>
</comment>
<evidence type="ECO:0008006" key="3">
    <source>
        <dbReference type="Google" id="ProtNLM"/>
    </source>
</evidence>
<evidence type="ECO:0000313" key="2">
    <source>
        <dbReference type="Proteomes" id="UP000012283"/>
    </source>
</evidence>
<dbReference type="EMBL" id="APML01000095">
    <property type="protein sequence ID" value="ENH95538.1"/>
    <property type="molecule type" value="Genomic_DNA"/>
</dbReference>
<accession>N4W5R7</accession>
<dbReference type="RefSeq" id="WP_003475206.1">
    <property type="nucleotide sequence ID" value="NZ_APML01000095.1"/>
</dbReference>
<dbReference type="OrthoDB" id="2989868at2"/>
<reference evidence="1 2" key="1">
    <citation type="submission" date="2013-03" db="EMBL/GenBank/DDBJ databases">
        <title>Draft genome sequence of Gracibacillus halophilus YIM-C55.5, a moderately halophilic and thermophilic organism from the Xiaochaidamu salt lake.</title>
        <authorList>
            <person name="Sugumar T."/>
            <person name="Polireddy D.R."/>
            <person name="Antony A."/>
            <person name="Madhava Y.R."/>
            <person name="Sivakumar N."/>
        </authorList>
    </citation>
    <scope>NUCLEOTIDE SEQUENCE [LARGE SCALE GENOMIC DNA]</scope>
    <source>
        <strain evidence="1 2">YIM-C55.5</strain>
    </source>
</reference>
<sequence>MRVKCALCEKIEKIDNDSPEAKKLRNRRIHTYMCPECNERITTKTNERHATGNFQLFRQKKTKDLYI</sequence>
<dbReference type="Pfam" id="PF09963">
    <property type="entry name" value="DUF2197"/>
    <property type="match status" value="1"/>
</dbReference>
<organism evidence="1 2">
    <name type="scientific">Gracilibacillus halophilus YIM-C55.5</name>
    <dbReference type="NCBI Taxonomy" id="1308866"/>
    <lineage>
        <taxon>Bacteria</taxon>
        <taxon>Bacillati</taxon>
        <taxon>Bacillota</taxon>
        <taxon>Bacilli</taxon>
        <taxon>Bacillales</taxon>
        <taxon>Bacillaceae</taxon>
        <taxon>Gracilibacillus</taxon>
    </lineage>
</organism>
<keyword evidence="2" id="KW-1185">Reference proteome</keyword>
<proteinExistence type="predicted"/>
<dbReference type="eggNOG" id="COG4896">
    <property type="taxonomic scope" value="Bacteria"/>
</dbReference>
<evidence type="ECO:0000313" key="1">
    <source>
        <dbReference type="EMBL" id="ENH95538.1"/>
    </source>
</evidence>